<dbReference type="InterPro" id="IPR009072">
    <property type="entry name" value="Histone-fold"/>
</dbReference>
<keyword evidence="2" id="KW-0539">Nucleus</keyword>
<reference evidence="7 8" key="1">
    <citation type="submission" date="2015-03" db="EMBL/GenBank/DDBJ databases">
        <title>Genomics and transcriptomics of the oil-accumulating basidiomycete yeast T. oleaginosus allow insights into substrate utilization and the diverse evolutionary trajectories of mating systems in fungi.</title>
        <authorList>
            <consortium name="DOE Joint Genome Institute"/>
            <person name="Kourist R."/>
            <person name="Kracht O."/>
            <person name="Bracharz F."/>
            <person name="Lipzen A."/>
            <person name="Nolan M."/>
            <person name="Ohm R."/>
            <person name="Grigoriev I."/>
            <person name="Sun S."/>
            <person name="Heitman J."/>
            <person name="Bruck T."/>
            <person name="Nowrousian M."/>
        </authorList>
    </citation>
    <scope>NUCLEOTIDE SEQUENCE [LARGE SCALE GENOMIC DNA]</scope>
    <source>
        <strain evidence="7 8">IBC0246</strain>
    </source>
</reference>
<dbReference type="Proteomes" id="UP000053611">
    <property type="component" value="Unassembled WGS sequence"/>
</dbReference>
<evidence type="ECO:0000259" key="6">
    <source>
        <dbReference type="Pfam" id="PF00808"/>
    </source>
</evidence>
<dbReference type="InterPro" id="IPR051377">
    <property type="entry name" value="DNA_Pol-Epsilon_Subunit"/>
</dbReference>
<gene>
    <name evidence="7" type="ORF">CC85DRAFT_281845</name>
</gene>
<feature type="compositionally biased region" description="Basic residues" evidence="5">
    <location>
        <begin position="126"/>
        <end position="136"/>
    </location>
</feature>
<feature type="region of interest" description="Disordered" evidence="5">
    <location>
        <begin position="122"/>
        <end position="187"/>
    </location>
</feature>
<dbReference type="STRING" id="879819.A0A0J0XYS5"/>
<dbReference type="GO" id="GO:0031490">
    <property type="term" value="F:chromatin DNA binding"/>
    <property type="evidence" value="ECO:0007669"/>
    <property type="project" value="TreeGrafter"/>
</dbReference>
<evidence type="ECO:0000256" key="3">
    <source>
        <dbReference type="ARBA" id="ARBA00039775"/>
    </source>
</evidence>
<dbReference type="GO" id="GO:0008622">
    <property type="term" value="C:epsilon DNA polymerase complex"/>
    <property type="evidence" value="ECO:0007669"/>
    <property type="project" value="TreeGrafter"/>
</dbReference>
<proteinExistence type="predicted"/>
<dbReference type="SUPFAM" id="SSF47113">
    <property type="entry name" value="Histone-fold"/>
    <property type="match status" value="1"/>
</dbReference>
<dbReference type="InterPro" id="IPR003958">
    <property type="entry name" value="CBFA_NFYB_domain"/>
</dbReference>
<organism evidence="7 8">
    <name type="scientific">Cutaneotrichosporon oleaginosum</name>
    <dbReference type="NCBI Taxonomy" id="879819"/>
    <lineage>
        <taxon>Eukaryota</taxon>
        <taxon>Fungi</taxon>
        <taxon>Dikarya</taxon>
        <taxon>Basidiomycota</taxon>
        <taxon>Agaricomycotina</taxon>
        <taxon>Tremellomycetes</taxon>
        <taxon>Trichosporonales</taxon>
        <taxon>Trichosporonaceae</taxon>
        <taxon>Cutaneotrichosporon</taxon>
    </lineage>
</organism>
<comment type="subcellular location">
    <subcellularLocation>
        <location evidence="1">Nucleus</location>
    </subcellularLocation>
</comment>
<dbReference type="GO" id="GO:0006272">
    <property type="term" value="P:leading strand elongation"/>
    <property type="evidence" value="ECO:0007669"/>
    <property type="project" value="TreeGrafter"/>
</dbReference>
<evidence type="ECO:0000313" key="8">
    <source>
        <dbReference type="Proteomes" id="UP000053611"/>
    </source>
</evidence>
<feature type="compositionally biased region" description="Acidic residues" evidence="5">
    <location>
        <begin position="153"/>
        <end position="187"/>
    </location>
</feature>
<dbReference type="GO" id="GO:0046982">
    <property type="term" value="F:protein heterodimerization activity"/>
    <property type="evidence" value="ECO:0007669"/>
    <property type="project" value="InterPro"/>
</dbReference>
<feature type="compositionally biased region" description="Low complexity" evidence="5">
    <location>
        <begin position="140"/>
        <end position="152"/>
    </location>
</feature>
<dbReference type="GO" id="GO:0008623">
    <property type="term" value="C:CHRAC"/>
    <property type="evidence" value="ECO:0007669"/>
    <property type="project" value="TreeGrafter"/>
</dbReference>
<keyword evidence="8" id="KW-1185">Reference proteome</keyword>
<dbReference type="EMBL" id="KQ087178">
    <property type="protein sequence ID" value="KLT46186.1"/>
    <property type="molecule type" value="Genomic_DNA"/>
</dbReference>
<name>A0A0J0XYS5_9TREE</name>
<evidence type="ECO:0000256" key="2">
    <source>
        <dbReference type="ARBA" id="ARBA00023242"/>
    </source>
</evidence>
<protein>
    <recommendedName>
        <fullName evidence="3">DNA polymerase epsilon subunit D</fullName>
    </recommendedName>
    <alternativeName>
        <fullName evidence="4">DNA polymerase II subunit D</fullName>
    </alternativeName>
</protein>
<feature type="region of interest" description="Disordered" evidence="5">
    <location>
        <begin position="1"/>
        <end position="21"/>
    </location>
</feature>
<dbReference type="GO" id="GO:0031507">
    <property type="term" value="P:heterochromatin formation"/>
    <property type="evidence" value="ECO:0007669"/>
    <property type="project" value="TreeGrafter"/>
</dbReference>
<evidence type="ECO:0000256" key="4">
    <source>
        <dbReference type="ARBA" id="ARBA00042096"/>
    </source>
</evidence>
<dbReference type="CDD" id="cd22928">
    <property type="entry name" value="HFD_POLE3_DPB4"/>
    <property type="match status" value="1"/>
</dbReference>
<sequence>MKPRTSTSAKPPAPHPSAAQQAAYAHSIADLELPKTTLTKLAKGSIPDNVKMQQDVVQALLRGSTLFINYLSAAAHDQAIARSGKQITAGDVLKAVADMDFGPSDALLPLLEQELASYRALQAAAKSRKPPAKKRKAADASETGDAGDAGEAAADEEEEEDEDEGDEGEEGGEEGEGEEDEAEENGA</sequence>
<dbReference type="Pfam" id="PF00808">
    <property type="entry name" value="CBFD_NFYB_HMF"/>
    <property type="match status" value="1"/>
</dbReference>
<accession>A0A0J0XYS5</accession>
<feature type="domain" description="Transcription factor CBF/NF-Y/archaeal histone" evidence="6">
    <location>
        <begin position="32"/>
        <end position="96"/>
    </location>
</feature>
<dbReference type="Gene3D" id="1.10.20.10">
    <property type="entry name" value="Histone, subunit A"/>
    <property type="match status" value="1"/>
</dbReference>
<evidence type="ECO:0000256" key="5">
    <source>
        <dbReference type="SAM" id="MobiDB-lite"/>
    </source>
</evidence>
<dbReference type="GO" id="GO:0006974">
    <property type="term" value="P:DNA damage response"/>
    <property type="evidence" value="ECO:0007669"/>
    <property type="project" value="TreeGrafter"/>
</dbReference>
<evidence type="ECO:0000313" key="7">
    <source>
        <dbReference type="EMBL" id="KLT46186.1"/>
    </source>
</evidence>
<dbReference type="AlphaFoldDB" id="A0A0J0XYS5"/>
<dbReference type="PANTHER" id="PTHR46172:SF1">
    <property type="entry name" value="DNA POLYMERASE EPSILON SUBUNIT 3"/>
    <property type="match status" value="1"/>
</dbReference>
<evidence type="ECO:0000256" key="1">
    <source>
        <dbReference type="ARBA" id="ARBA00004123"/>
    </source>
</evidence>
<dbReference type="OrthoDB" id="1707486at2759"/>
<dbReference type="PANTHER" id="PTHR46172">
    <property type="entry name" value="DNA POLYMERASE EPSILON SUBUNIT 3"/>
    <property type="match status" value="1"/>
</dbReference>